<dbReference type="GO" id="GO:0004595">
    <property type="term" value="F:pantetheine-phosphate adenylyltransferase activity"/>
    <property type="evidence" value="ECO:0007669"/>
    <property type="project" value="UniProtKB-EC"/>
</dbReference>
<evidence type="ECO:0000256" key="5">
    <source>
        <dbReference type="ARBA" id="ARBA00022840"/>
    </source>
</evidence>
<dbReference type="NCBIfam" id="TIGR00125">
    <property type="entry name" value="cyt_tran_rel"/>
    <property type="match status" value="1"/>
</dbReference>
<comment type="caution">
    <text evidence="11">The sequence shown here is derived from an EMBL/GenBank/DDBJ whole genome shotgun (WGS) entry which is preliminary data.</text>
</comment>
<keyword evidence="4 9" id="KW-0547">Nucleotide-binding</keyword>
<comment type="function">
    <text evidence="9">Reversibly transfers an adenylyl group from ATP to 4'-phosphopantetheine, yielding dephospho-CoA (dPCoA) and pyrophosphate.</text>
</comment>
<dbReference type="HAMAP" id="MF_00151">
    <property type="entry name" value="PPAT_bact"/>
    <property type="match status" value="1"/>
</dbReference>
<feature type="binding site" evidence="9">
    <location>
        <position position="8"/>
    </location>
    <ligand>
        <name>substrate</name>
    </ligand>
</feature>
<dbReference type="PANTHER" id="PTHR21342">
    <property type="entry name" value="PHOSPHOPANTETHEINE ADENYLYLTRANSFERASE"/>
    <property type="match status" value="1"/>
</dbReference>
<keyword evidence="7 9" id="KW-0173">Coenzyme A biosynthesis</keyword>
<comment type="catalytic activity">
    <reaction evidence="8 9">
        <text>(R)-4'-phosphopantetheine + ATP + H(+) = 3'-dephospho-CoA + diphosphate</text>
        <dbReference type="Rhea" id="RHEA:19801"/>
        <dbReference type="ChEBI" id="CHEBI:15378"/>
        <dbReference type="ChEBI" id="CHEBI:30616"/>
        <dbReference type="ChEBI" id="CHEBI:33019"/>
        <dbReference type="ChEBI" id="CHEBI:57328"/>
        <dbReference type="ChEBI" id="CHEBI:61723"/>
        <dbReference type="EC" id="2.7.7.3"/>
    </reaction>
</comment>
<dbReference type="RefSeq" id="WP_210060620.1">
    <property type="nucleotide sequence ID" value="NZ_JAGGLJ010000006.1"/>
</dbReference>
<feature type="binding site" evidence="9">
    <location>
        <position position="86"/>
    </location>
    <ligand>
        <name>substrate</name>
    </ligand>
</feature>
<evidence type="ECO:0000256" key="2">
    <source>
        <dbReference type="ARBA" id="ARBA00022679"/>
    </source>
</evidence>
<keyword evidence="2 9" id="KW-0808">Transferase</keyword>
<keyword evidence="3 9" id="KW-0548">Nucleotidyltransferase</keyword>
<sequence length="160" mass="18220">MKVIYTGSFDPVTYGHLDIIKRARDTFGEVIVSVLNNPSKKGLFTIEERIHLLEEVLKDENNIEIDSFTGLGVDYARNKGCNVFVRGIRTVSDYEMENPLAMANKEYKYSVETVFLLSSKEYLFVSSSLAKEVAKYGGDLSLFVPKLVEDAMNKKYNNRR</sequence>
<feature type="site" description="Transition state stabilizer" evidence="9">
    <location>
        <position position="16"/>
    </location>
</feature>
<evidence type="ECO:0000313" key="11">
    <source>
        <dbReference type="EMBL" id="MBP2025334.1"/>
    </source>
</evidence>
<dbReference type="InterPro" id="IPR001980">
    <property type="entry name" value="PPAT"/>
</dbReference>
<comment type="cofactor">
    <cofactor evidence="9">
        <name>Mg(2+)</name>
        <dbReference type="ChEBI" id="CHEBI:18420"/>
    </cofactor>
</comment>
<organism evidence="11 12">
    <name type="scientific">Peptoniphilus stercorisuis</name>
    <dbReference type="NCBI Taxonomy" id="1436965"/>
    <lineage>
        <taxon>Bacteria</taxon>
        <taxon>Bacillati</taxon>
        <taxon>Bacillota</taxon>
        <taxon>Tissierellia</taxon>
        <taxon>Tissierellales</taxon>
        <taxon>Peptoniphilaceae</taxon>
        <taxon>Peptoniphilus</taxon>
    </lineage>
</organism>
<dbReference type="EC" id="2.7.7.3" evidence="9"/>
<accession>A0ABS4KC44</accession>
<dbReference type="SUPFAM" id="SSF52374">
    <property type="entry name" value="Nucleotidylyl transferase"/>
    <property type="match status" value="1"/>
</dbReference>
<comment type="pathway">
    <text evidence="9">Cofactor biosynthesis; coenzyme A biosynthesis; CoA from (R)-pantothenate: step 4/5.</text>
</comment>
<dbReference type="Gene3D" id="3.40.50.620">
    <property type="entry name" value="HUPs"/>
    <property type="match status" value="1"/>
</dbReference>
<keyword evidence="1 9" id="KW-0963">Cytoplasm</keyword>
<evidence type="ECO:0000256" key="1">
    <source>
        <dbReference type="ARBA" id="ARBA00022490"/>
    </source>
</evidence>
<dbReference type="InterPro" id="IPR014729">
    <property type="entry name" value="Rossmann-like_a/b/a_fold"/>
</dbReference>
<name>A0ABS4KC44_9FIRM</name>
<gene>
    <name evidence="9" type="primary">coaD</name>
    <name evidence="11" type="ORF">J2Z71_000864</name>
</gene>
<evidence type="ECO:0000256" key="7">
    <source>
        <dbReference type="ARBA" id="ARBA00022993"/>
    </source>
</evidence>
<dbReference type="Proteomes" id="UP001519306">
    <property type="component" value="Unassembled WGS sequence"/>
</dbReference>
<evidence type="ECO:0000256" key="3">
    <source>
        <dbReference type="ARBA" id="ARBA00022695"/>
    </source>
</evidence>
<feature type="binding site" evidence="9">
    <location>
        <position position="40"/>
    </location>
    <ligand>
        <name>substrate</name>
    </ligand>
</feature>
<comment type="subunit">
    <text evidence="9">Homohexamer.</text>
</comment>
<keyword evidence="12" id="KW-1185">Reference proteome</keyword>
<evidence type="ECO:0000259" key="10">
    <source>
        <dbReference type="Pfam" id="PF01467"/>
    </source>
</evidence>
<evidence type="ECO:0000256" key="8">
    <source>
        <dbReference type="ARBA" id="ARBA00029346"/>
    </source>
</evidence>
<feature type="binding site" evidence="9">
    <location>
        <begin position="8"/>
        <end position="9"/>
    </location>
    <ligand>
        <name>ATP</name>
        <dbReference type="ChEBI" id="CHEBI:30616"/>
    </ligand>
</feature>
<feature type="binding site" evidence="9">
    <location>
        <position position="16"/>
    </location>
    <ligand>
        <name>ATP</name>
        <dbReference type="ChEBI" id="CHEBI:30616"/>
    </ligand>
</feature>
<comment type="caution">
    <text evidence="9">Lacks conserved residue(s) required for the propagation of feature annotation.</text>
</comment>
<dbReference type="CDD" id="cd02163">
    <property type="entry name" value="PPAT"/>
    <property type="match status" value="1"/>
</dbReference>
<dbReference type="PANTHER" id="PTHR21342:SF1">
    <property type="entry name" value="PHOSPHOPANTETHEINE ADENYLYLTRANSFERASE"/>
    <property type="match status" value="1"/>
</dbReference>
<feature type="binding site" evidence="9">
    <location>
        <begin position="122"/>
        <end position="128"/>
    </location>
    <ligand>
        <name>ATP</name>
        <dbReference type="ChEBI" id="CHEBI:30616"/>
    </ligand>
</feature>
<dbReference type="NCBIfam" id="TIGR01510">
    <property type="entry name" value="coaD_prev_kdtB"/>
    <property type="match status" value="1"/>
</dbReference>
<keyword evidence="5 9" id="KW-0067">ATP-binding</keyword>
<feature type="domain" description="Cytidyltransferase-like" evidence="10">
    <location>
        <begin position="4"/>
        <end position="132"/>
    </location>
</feature>
<dbReference type="EMBL" id="JAGGLJ010000006">
    <property type="protein sequence ID" value="MBP2025334.1"/>
    <property type="molecule type" value="Genomic_DNA"/>
</dbReference>
<comment type="subcellular location">
    <subcellularLocation>
        <location evidence="9">Cytoplasm</location>
    </subcellularLocation>
</comment>
<protein>
    <recommendedName>
        <fullName evidence="9">Phosphopantetheine adenylyltransferase</fullName>
        <ecNumber evidence="9">2.7.7.3</ecNumber>
    </recommendedName>
    <alternativeName>
        <fullName evidence="9">Dephospho-CoA pyrophosphorylase</fullName>
    </alternativeName>
    <alternativeName>
        <fullName evidence="9">Pantetheine-phosphate adenylyltransferase</fullName>
        <shortName evidence="9">PPAT</shortName>
    </alternativeName>
</protein>
<proteinExistence type="inferred from homology"/>
<dbReference type="Pfam" id="PF01467">
    <property type="entry name" value="CTP_transf_like"/>
    <property type="match status" value="1"/>
</dbReference>
<keyword evidence="6 9" id="KW-0460">Magnesium</keyword>
<evidence type="ECO:0000256" key="6">
    <source>
        <dbReference type="ARBA" id="ARBA00022842"/>
    </source>
</evidence>
<comment type="similarity">
    <text evidence="9">Belongs to the bacterial CoaD family.</text>
</comment>
<feature type="binding site" evidence="9">
    <location>
        <position position="97"/>
    </location>
    <ligand>
        <name>ATP</name>
        <dbReference type="ChEBI" id="CHEBI:30616"/>
    </ligand>
</feature>
<dbReference type="InterPro" id="IPR004821">
    <property type="entry name" value="Cyt_trans-like"/>
</dbReference>
<evidence type="ECO:0000256" key="4">
    <source>
        <dbReference type="ARBA" id="ARBA00022741"/>
    </source>
</evidence>
<reference evidence="11 12" key="1">
    <citation type="submission" date="2021-03" db="EMBL/GenBank/DDBJ databases">
        <title>Genomic Encyclopedia of Type Strains, Phase IV (KMG-IV): sequencing the most valuable type-strain genomes for metagenomic binning, comparative biology and taxonomic classification.</title>
        <authorList>
            <person name="Goeker M."/>
        </authorList>
    </citation>
    <scope>NUCLEOTIDE SEQUENCE [LARGE SCALE GENOMIC DNA]</scope>
    <source>
        <strain evidence="11 12">DSM 27563</strain>
    </source>
</reference>
<dbReference type="PRINTS" id="PR01020">
    <property type="entry name" value="LPSBIOSNTHSS"/>
</dbReference>
<evidence type="ECO:0000313" key="12">
    <source>
        <dbReference type="Proteomes" id="UP001519306"/>
    </source>
</evidence>
<evidence type="ECO:0000256" key="9">
    <source>
        <dbReference type="HAMAP-Rule" id="MF_00151"/>
    </source>
</evidence>
<feature type="binding site" evidence="9">
    <location>
        <begin position="87"/>
        <end position="89"/>
    </location>
    <ligand>
        <name>ATP</name>
        <dbReference type="ChEBI" id="CHEBI:30616"/>
    </ligand>
</feature>